<dbReference type="Proteomes" id="UP000682111">
    <property type="component" value="Unassembled WGS sequence"/>
</dbReference>
<protein>
    <submittedName>
        <fullName evidence="1">Uncharacterized protein</fullName>
    </submittedName>
</protein>
<reference evidence="1" key="1">
    <citation type="submission" date="2021-03" db="EMBL/GenBank/DDBJ databases">
        <title>Antimicrobial resistance genes in bacteria isolated from Japanese honey, and their potential for conferring macrolide and lincosamide resistance in the American foulbrood pathogen Paenibacillus larvae.</title>
        <authorList>
            <person name="Okamoto M."/>
            <person name="Kumagai M."/>
            <person name="Kanamori H."/>
            <person name="Takamatsu D."/>
        </authorList>
    </citation>
    <scope>NUCLEOTIDE SEQUENCE</scope>
    <source>
        <strain evidence="1">J27TS8</strain>
    </source>
</reference>
<proteinExistence type="predicted"/>
<accession>A0A919WLT5</accession>
<dbReference type="EMBL" id="BORC01000015">
    <property type="protein sequence ID" value="GIN64455.1"/>
    <property type="molecule type" value="Genomic_DNA"/>
</dbReference>
<organism evidence="1 2">
    <name type="scientific">Robertmurraya siralis</name>
    <dbReference type="NCBI Taxonomy" id="77777"/>
    <lineage>
        <taxon>Bacteria</taxon>
        <taxon>Bacillati</taxon>
        <taxon>Bacillota</taxon>
        <taxon>Bacilli</taxon>
        <taxon>Bacillales</taxon>
        <taxon>Bacillaceae</taxon>
        <taxon>Robertmurraya</taxon>
    </lineage>
</organism>
<gene>
    <name evidence="1" type="ORF">J27TS8_44480</name>
</gene>
<keyword evidence="2" id="KW-1185">Reference proteome</keyword>
<evidence type="ECO:0000313" key="2">
    <source>
        <dbReference type="Proteomes" id="UP000682111"/>
    </source>
</evidence>
<dbReference type="AlphaFoldDB" id="A0A919WLT5"/>
<comment type="caution">
    <text evidence="1">The sequence shown here is derived from an EMBL/GenBank/DDBJ whole genome shotgun (WGS) entry which is preliminary data.</text>
</comment>
<evidence type="ECO:0000313" key="1">
    <source>
        <dbReference type="EMBL" id="GIN64455.1"/>
    </source>
</evidence>
<name>A0A919WLT5_9BACI</name>
<sequence length="72" mass="8198">MPFLCTRSNQVNGNFHNSFCLINRWSGEKSKAIFNGADPNEKNYKKVLREINYSGILLSVAAKDTGTQKRIY</sequence>